<gene>
    <name evidence="5" type="primary">ybgF</name>
    <name evidence="2" type="synonym">cpoB</name>
    <name evidence="5" type="ORF">EOD73_00540</name>
</gene>
<reference evidence="5 6" key="1">
    <citation type="submission" date="2019-01" db="EMBL/GenBank/DDBJ databases">
        <authorList>
            <person name="Chen W.-M."/>
        </authorList>
    </citation>
    <scope>NUCLEOTIDE SEQUENCE [LARGE SCALE GENOMIC DNA]</scope>
    <source>
        <strain evidence="5 6">CCP-18</strain>
    </source>
</reference>
<comment type="caution">
    <text evidence="5">The sequence shown here is derived from an EMBL/GenBank/DDBJ whole genome shotgun (WGS) entry which is preliminary data.</text>
</comment>
<dbReference type="InterPro" id="IPR034706">
    <property type="entry name" value="CpoB"/>
</dbReference>
<keyword evidence="2" id="KW-0574">Periplasm</keyword>
<evidence type="ECO:0000259" key="3">
    <source>
        <dbReference type="Pfam" id="PF13525"/>
    </source>
</evidence>
<dbReference type="InterPro" id="IPR039565">
    <property type="entry name" value="BamD-like"/>
</dbReference>
<feature type="chain" id="PRO_5019596369" description="Cell division coordinator CpoB" evidence="2">
    <location>
        <begin position="23"/>
        <end position="256"/>
    </location>
</feature>
<evidence type="ECO:0000313" key="5">
    <source>
        <dbReference type="EMBL" id="RVT87551.1"/>
    </source>
</evidence>
<keyword evidence="2" id="KW-0175">Coiled coil</keyword>
<evidence type="ECO:0000256" key="2">
    <source>
        <dbReference type="HAMAP-Rule" id="MF_02066"/>
    </source>
</evidence>
<dbReference type="InterPro" id="IPR011990">
    <property type="entry name" value="TPR-like_helical_dom_sf"/>
</dbReference>
<dbReference type="InterPro" id="IPR014162">
    <property type="entry name" value="CpoB_C"/>
</dbReference>
<keyword evidence="1 2" id="KW-0732">Signal</keyword>
<evidence type="ECO:0000313" key="6">
    <source>
        <dbReference type="Proteomes" id="UP000288587"/>
    </source>
</evidence>
<dbReference type="EMBL" id="SACM01000001">
    <property type="protein sequence ID" value="RVT87551.1"/>
    <property type="molecule type" value="Genomic_DNA"/>
</dbReference>
<feature type="signal peptide" evidence="2">
    <location>
        <begin position="1"/>
        <end position="22"/>
    </location>
</feature>
<sequence precursor="true">MVLAWRSLALVAALSWTGAAHAGLFDDDEARKAILDLRAKVVALEEANKKLASAQEVQDQLTALRRSMAELVNQNEALRAELAKLRGTNEQLARDFADTQRRLADQLQGFDARLKPLEPLKVALDGKEFQASPEERNQYEAAMGLLRRGEFDDAGAAYQGFLKRFPASGYSDTVRFWLGNAQYGQRQYREAVATFKAFLSGNPSHPRAAEAALALANCQIELKDLKAGRRSLEDVLKTYPGTEAAQAAKERLASLK</sequence>
<feature type="coiled-coil region" evidence="2">
    <location>
        <begin position="34"/>
        <end position="102"/>
    </location>
</feature>
<dbReference type="Pfam" id="PF13525">
    <property type="entry name" value="YfiO"/>
    <property type="match status" value="1"/>
</dbReference>
<dbReference type="GO" id="GO:0030288">
    <property type="term" value="C:outer membrane-bounded periplasmic space"/>
    <property type="evidence" value="ECO:0007669"/>
    <property type="project" value="UniProtKB-UniRule"/>
</dbReference>
<keyword evidence="2" id="KW-0132">Cell division</keyword>
<dbReference type="RefSeq" id="WP_127679830.1">
    <property type="nucleotide sequence ID" value="NZ_SACM01000001.1"/>
</dbReference>
<feature type="domain" description="Outer membrane lipoprotein BamD-like" evidence="3">
    <location>
        <begin position="136"/>
        <end position="256"/>
    </location>
</feature>
<keyword evidence="2" id="KW-0131">Cell cycle</keyword>
<dbReference type="Proteomes" id="UP000288587">
    <property type="component" value="Unassembled WGS sequence"/>
</dbReference>
<comment type="function">
    <text evidence="2">Mediates coordination of peptidoglycan synthesis and outer membrane constriction during cell division.</text>
</comment>
<evidence type="ECO:0000256" key="1">
    <source>
        <dbReference type="ARBA" id="ARBA00022729"/>
    </source>
</evidence>
<protein>
    <recommendedName>
        <fullName evidence="2">Cell division coordinator CpoB</fullName>
    </recommendedName>
</protein>
<dbReference type="HAMAP" id="MF_02066">
    <property type="entry name" value="CpoB"/>
    <property type="match status" value="1"/>
</dbReference>
<comment type="subcellular location">
    <subcellularLocation>
        <location evidence="2">Periplasm</location>
    </subcellularLocation>
</comment>
<dbReference type="Pfam" id="PF16331">
    <property type="entry name" value="TolA_bind_tri"/>
    <property type="match status" value="1"/>
</dbReference>
<dbReference type="NCBIfam" id="TIGR02795">
    <property type="entry name" value="tol_pal_ybgF"/>
    <property type="match status" value="1"/>
</dbReference>
<feature type="domain" description="YbgF trimerisation" evidence="4">
    <location>
        <begin position="61"/>
        <end position="119"/>
    </location>
</feature>
<dbReference type="AlphaFoldDB" id="A0A437LQA2"/>
<name>A0A437LQA2_9BURK</name>
<organism evidence="5 6">
    <name type="scientific">Inhella crocodyli</name>
    <dbReference type="NCBI Taxonomy" id="2499851"/>
    <lineage>
        <taxon>Bacteria</taxon>
        <taxon>Pseudomonadati</taxon>
        <taxon>Pseudomonadota</taxon>
        <taxon>Betaproteobacteria</taxon>
        <taxon>Burkholderiales</taxon>
        <taxon>Sphaerotilaceae</taxon>
        <taxon>Inhella</taxon>
    </lineage>
</organism>
<dbReference type="OrthoDB" id="8525418at2"/>
<dbReference type="SUPFAM" id="SSF48452">
    <property type="entry name" value="TPR-like"/>
    <property type="match status" value="1"/>
</dbReference>
<comment type="similarity">
    <text evidence="2">Belongs to the CpoB family.</text>
</comment>
<keyword evidence="6" id="KW-1185">Reference proteome</keyword>
<dbReference type="GO" id="GO:0043093">
    <property type="term" value="P:FtsZ-dependent cytokinesis"/>
    <property type="evidence" value="ECO:0007669"/>
    <property type="project" value="UniProtKB-UniRule"/>
</dbReference>
<dbReference type="Gene3D" id="1.25.40.10">
    <property type="entry name" value="Tetratricopeptide repeat domain"/>
    <property type="match status" value="1"/>
</dbReference>
<proteinExistence type="inferred from homology"/>
<dbReference type="InterPro" id="IPR032519">
    <property type="entry name" value="YbgF_tri"/>
</dbReference>
<accession>A0A437LQA2</accession>
<evidence type="ECO:0000259" key="4">
    <source>
        <dbReference type="Pfam" id="PF16331"/>
    </source>
</evidence>
<dbReference type="GO" id="GO:0070206">
    <property type="term" value="P:protein trimerization"/>
    <property type="evidence" value="ECO:0007669"/>
    <property type="project" value="InterPro"/>
</dbReference>